<evidence type="ECO:0000313" key="3">
    <source>
        <dbReference type="EMBL" id="RZC50529.1"/>
    </source>
</evidence>
<accession>A0A4Y7ISQ0</accession>
<dbReference type="InterPro" id="IPR029063">
    <property type="entry name" value="SAM-dependent_MTases_sf"/>
</dbReference>
<dbReference type="Gramene" id="RZC50529">
    <property type="protein sequence ID" value="RZC50529"/>
    <property type="gene ID" value="C5167_018953"/>
</dbReference>
<name>A0A4Y7ISQ0_PAPSO</name>
<protein>
    <recommendedName>
        <fullName evidence="2">25S rRNA (uridine-N(3))-methyltransferase BMT5-like domain-containing protein</fullName>
    </recommendedName>
</protein>
<reference evidence="3 4" key="1">
    <citation type="journal article" date="2018" name="Science">
        <title>The opium poppy genome and morphinan production.</title>
        <authorList>
            <person name="Guo L."/>
            <person name="Winzer T."/>
            <person name="Yang X."/>
            <person name="Li Y."/>
            <person name="Ning Z."/>
            <person name="He Z."/>
            <person name="Teodor R."/>
            <person name="Lu Y."/>
            <person name="Bowser T.A."/>
            <person name="Graham I.A."/>
            <person name="Ye K."/>
        </authorList>
    </citation>
    <scope>NUCLEOTIDE SEQUENCE [LARGE SCALE GENOMIC DNA]</scope>
    <source>
        <strain evidence="4">cv. HN1</strain>
        <tissue evidence="3">Leaves</tissue>
    </source>
</reference>
<dbReference type="SUPFAM" id="SSF53335">
    <property type="entry name" value="S-adenosyl-L-methionine-dependent methyltransferases"/>
    <property type="match status" value="1"/>
</dbReference>
<dbReference type="PANTHER" id="PTHR11538:SF26">
    <property type="entry name" value="FERREDOXIN-FOLD ANTICODON-BINDING DOMAIN-CONTAINING PROTEIN 1"/>
    <property type="match status" value="1"/>
</dbReference>
<keyword evidence="4" id="KW-1185">Reference proteome</keyword>
<proteinExistence type="predicted"/>
<dbReference type="Pfam" id="PF10354">
    <property type="entry name" value="BMT5-like"/>
    <property type="match status" value="1"/>
</dbReference>
<dbReference type="InterPro" id="IPR019446">
    <property type="entry name" value="BMT5-like"/>
</dbReference>
<evidence type="ECO:0000256" key="1">
    <source>
        <dbReference type="SAM" id="MobiDB-lite"/>
    </source>
</evidence>
<feature type="region of interest" description="Disordered" evidence="1">
    <location>
        <begin position="1"/>
        <end position="20"/>
    </location>
</feature>
<sequence>MAVKSGVDHEEEETQTRNESEKWIQHYSSLHQILLVGDGDFSFSLCLAKAASNMVATSLDQNDVVIKNYQYAKSNLESLRKLGATIMHGVDATRMKLYPDLQRRKFYRVIYNFPHAGFHGKEDQVHMIKNASHMLRPFGEVHINNKKAPLYESWNLEDLARKYNLALVERVEFKKEDYPGYKNKRGAGPRCNEPFPLGKCCAFRFEFRKSALDYIHTAPYQIQRTQPQVQNPPLFEPSHLSVLPQNHAVRPHTHDPAPLNVYNPTRLQVQQMPSQPQSRVLFDVGYPLAKVNRPSNFRYFDSPYAPKVSDKCHWIFHEYFADTEKMFGRTGYHVGGVVHETLRTGFDKSERKKSYWLYNASRRTSPLQCFKIRVVA</sequence>
<dbReference type="GO" id="GO:0070042">
    <property type="term" value="F:rRNA (uridine-N3-)-methyltransferase activity"/>
    <property type="evidence" value="ECO:0007669"/>
    <property type="project" value="InterPro"/>
</dbReference>
<dbReference type="GO" id="GO:0005737">
    <property type="term" value="C:cytoplasm"/>
    <property type="evidence" value="ECO:0007669"/>
    <property type="project" value="TreeGrafter"/>
</dbReference>
<dbReference type="EMBL" id="CM010716">
    <property type="protein sequence ID" value="RZC50529.1"/>
    <property type="molecule type" value="Genomic_DNA"/>
</dbReference>
<feature type="domain" description="25S rRNA (uridine-N(3))-methyltransferase BMT5-like" evidence="2">
    <location>
        <begin position="34"/>
        <end position="185"/>
    </location>
</feature>
<dbReference type="GO" id="GO:0070475">
    <property type="term" value="P:rRNA base methylation"/>
    <property type="evidence" value="ECO:0007669"/>
    <property type="project" value="InterPro"/>
</dbReference>
<dbReference type="STRING" id="3469.A0A4Y7ISQ0"/>
<evidence type="ECO:0000259" key="2">
    <source>
        <dbReference type="Pfam" id="PF10354"/>
    </source>
</evidence>
<gene>
    <name evidence="3" type="ORF">C5167_018953</name>
</gene>
<evidence type="ECO:0000313" key="4">
    <source>
        <dbReference type="Proteomes" id="UP000316621"/>
    </source>
</evidence>
<dbReference type="AlphaFoldDB" id="A0A4Y7ISQ0"/>
<dbReference type="OrthoDB" id="273345at2759"/>
<dbReference type="Proteomes" id="UP000316621">
    <property type="component" value="Chromosome 2"/>
</dbReference>
<dbReference type="PANTHER" id="PTHR11538">
    <property type="entry name" value="PHENYLALANYL-TRNA SYNTHETASE"/>
    <property type="match status" value="1"/>
</dbReference>
<organism evidence="3 4">
    <name type="scientific">Papaver somniferum</name>
    <name type="common">Opium poppy</name>
    <dbReference type="NCBI Taxonomy" id="3469"/>
    <lineage>
        <taxon>Eukaryota</taxon>
        <taxon>Viridiplantae</taxon>
        <taxon>Streptophyta</taxon>
        <taxon>Embryophyta</taxon>
        <taxon>Tracheophyta</taxon>
        <taxon>Spermatophyta</taxon>
        <taxon>Magnoliopsida</taxon>
        <taxon>Ranunculales</taxon>
        <taxon>Papaveraceae</taxon>
        <taxon>Papaveroideae</taxon>
        <taxon>Papaver</taxon>
    </lineage>
</organism>